<evidence type="ECO:0000313" key="1">
    <source>
        <dbReference type="EMBL" id="MFM9332063.1"/>
    </source>
</evidence>
<reference evidence="1" key="1">
    <citation type="submission" date="2024-12" db="EMBL/GenBank/DDBJ databases">
        <authorList>
            <person name="Wu N."/>
        </authorList>
    </citation>
    <scope>NUCLEOTIDE SEQUENCE</scope>
    <source>
        <strain evidence="1">P15</strain>
    </source>
</reference>
<protein>
    <submittedName>
        <fullName evidence="1">Glucosamine-6-phosphate deaminase</fullName>
        <ecNumber evidence="1">3.5.99.6</ecNumber>
    </submittedName>
</protein>
<accession>A0ACC7P518</accession>
<proteinExistence type="predicted"/>
<dbReference type="EC" id="3.5.99.6" evidence="1"/>
<gene>
    <name evidence="1" type="primary">nagB</name>
    <name evidence="1" type="ORF">ACI1P1_27570</name>
</gene>
<name>A0ACC7P518_9BACL</name>
<evidence type="ECO:0000313" key="2">
    <source>
        <dbReference type="Proteomes" id="UP001631969"/>
    </source>
</evidence>
<dbReference type="Proteomes" id="UP001631969">
    <property type="component" value="Unassembled WGS sequence"/>
</dbReference>
<keyword evidence="2" id="KW-1185">Reference proteome</keyword>
<sequence>MNILTFRTNQELNAAGAGIITGLIQTNPRAVLGLATGSTPIGIYEELVSSFKKGLVSFKLATSFNLDEYAGLPLDHPESYHAYMDQHLFRHIDMPAAQRHIPNGTAADLEAECRRYDLLLEEAKQIDLQILGLGHNGHIGFNEPDQSLNSGTHVVKLRESTRQANARFFDSIEQVPTHALTMGVGMILKAKTILLVVRGKDKAEIVHEALTGPIRTEIPASLLQTHPNLVVLLDEEAGRCFHGKQ</sequence>
<keyword evidence="1" id="KW-0378">Hydrolase</keyword>
<organism evidence="1 2">
    <name type="scientific">Paenibacillus mesotrionivorans</name>
    <dbReference type="NCBI Taxonomy" id="3160968"/>
    <lineage>
        <taxon>Bacteria</taxon>
        <taxon>Bacillati</taxon>
        <taxon>Bacillota</taxon>
        <taxon>Bacilli</taxon>
        <taxon>Bacillales</taxon>
        <taxon>Paenibacillaceae</taxon>
        <taxon>Paenibacillus</taxon>
    </lineage>
</organism>
<dbReference type="EMBL" id="JBJURJ010000025">
    <property type="protein sequence ID" value="MFM9332063.1"/>
    <property type="molecule type" value="Genomic_DNA"/>
</dbReference>
<comment type="caution">
    <text evidence="1">The sequence shown here is derived from an EMBL/GenBank/DDBJ whole genome shotgun (WGS) entry which is preliminary data.</text>
</comment>